<comment type="caution">
    <text evidence="3">The sequence shown here is derived from an EMBL/GenBank/DDBJ whole genome shotgun (WGS) entry which is preliminary data.</text>
</comment>
<evidence type="ECO:0000313" key="3">
    <source>
        <dbReference type="EMBL" id="CAH6888114.1"/>
    </source>
</evidence>
<accession>A0AAU9ZW09</accession>
<evidence type="ECO:0000256" key="1">
    <source>
        <dbReference type="SAM" id="SignalP"/>
    </source>
</evidence>
<dbReference type="GO" id="GO:0043195">
    <property type="term" value="C:terminal bouton"/>
    <property type="evidence" value="ECO:0007669"/>
    <property type="project" value="TreeGrafter"/>
</dbReference>
<dbReference type="GO" id="GO:0045987">
    <property type="term" value="P:positive regulation of smooth muscle contraction"/>
    <property type="evidence" value="ECO:0007669"/>
    <property type="project" value="TreeGrafter"/>
</dbReference>
<dbReference type="Proteomes" id="UP001152836">
    <property type="component" value="Unassembled WGS sequence"/>
</dbReference>
<dbReference type="Pfam" id="PF02070">
    <property type="entry name" value="NMU"/>
    <property type="match status" value="1"/>
</dbReference>
<proteinExistence type="predicted"/>
<dbReference type="InterPro" id="IPR042384">
    <property type="entry name" value="NMU"/>
</dbReference>
<dbReference type="GO" id="GO:0042922">
    <property type="term" value="F:neuromedin U receptor binding"/>
    <property type="evidence" value="ECO:0007669"/>
    <property type="project" value="InterPro"/>
</dbReference>
<feature type="domain" description="Neuromedin U C-terminal" evidence="2">
    <location>
        <begin position="142"/>
        <end position="161"/>
    </location>
</feature>
<organism evidence="3 4">
    <name type="scientific">Phodopus roborovskii</name>
    <name type="common">Roborovski's desert hamster</name>
    <name type="synonym">Cricetulus roborovskii</name>
    <dbReference type="NCBI Taxonomy" id="109678"/>
    <lineage>
        <taxon>Eukaryota</taxon>
        <taxon>Metazoa</taxon>
        <taxon>Chordata</taxon>
        <taxon>Craniata</taxon>
        <taxon>Vertebrata</taxon>
        <taxon>Euteleostomi</taxon>
        <taxon>Mammalia</taxon>
        <taxon>Eutheria</taxon>
        <taxon>Euarchontoglires</taxon>
        <taxon>Glires</taxon>
        <taxon>Rodentia</taxon>
        <taxon>Myomorpha</taxon>
        <taxon>Muroidea</taxon>
        <taxon>Cricetidae</taxon>
        <taxon>Cricetinae</taxon>
        <taxon>Phodopus</taxon>
    </lineage>
</organism>
<reference evidence="3" key="1">
    <citation type="submission" date="2022-06" db="EMBL/GenBank/DDBJ databases">
        <authorList>
            <person name="Andreotti S."/>
            <person name="Wyler E."/>
        </authorList>
    </citation>
    <scope>NUCLEOTIDE SEQUENCE</scope>
</reference>
<gene>
    <name evidence="3" type="primary">Nmu</name>
    <name evidence="3" type="ORF">PHOROB_LOCUS12547</name>
</gene>
<dbReference type="GO" id="GO:0007218">
    <property type="term" value="P:neuropeptide signaling pathway"/>
    <property type="evidence" value="ECO:0007669"/>
    <property type="project" value="TreeGrafter"/>
</dbReference>
<dbReference type="EMBL" id="CALSGD010001509">
    <property type="protein sequence ID" value="CAH6888114.1"/>
    <property type="molecule type" value="Genomic_DNA"/>
</dbReference>
<evidence type="ECO:0000259" key="2">
    <source>
        <dbReference type="Pfam" id="PF02070"/>
    </source>
</evidence>
<keyword evidence="1" id="KW-0732">Signal</keyword>
<dbReference type="PROSITE" id="PS51257">
    <property type="entry name" value="PROKAR_LIPOPROTEIN"/>
    <property type="match status" value="1"/>
</dbReference>
<feature type="signal peptide" evidence="1">
    <location>
        <begin position="1"/>
        <end position="38"/>
    </location>
</feature>
<dbReference type="PANTHER" id="PTHR15390:SF0">
    <property type="entry name" value="NEUROMEDIN-U"/>
    <property type="match status" value="1"/>
</dbReference>
<feature type="chain" id="PRO_5043953489" evidence="1">
    <location>
        <begin position="39"/>
        <end position="177"/>
    </location>
</feature>
<dbReference type="InterPro" id="IPR008200">
    <property type="entry name" value="NMU_C"/>
</dbReference>
<name>A0AAU9ZW09_PHORO</name>
<protein>
    <submittedName>
        <fullName evidence="3">Nmu protein</fullName>
    </submittedName>
</protein>
<evidence type="ECO:0000313" key="4">
    <source>
        <dbReference type="Proteomes" id="UP001152836"/>
    </source>
</evidence>
<dbReference type="AlphaFoldDB" id="A0AAU9ZW09"/>
<sequence>MSRATGSRPGLSGGQVAAAYPLLSLLLLLACFSNACRGAPISPQRLWPKQELQLWNKVQEACSSFLTIDSQPQASTAWRELCHMVMEIIQKPQEQNEKDNTKRFLFHYSKTEKSGNSNIVSSVVHPLLQLVPQLHERRMKRFKEEFQSPFAGQSRGYFLFRTGFLCVALELVLALSL</sequence>
<dbReference type="PANTHER" id="PTHR15390">
    <property type="entry name" value="NEUROMEDIN-U"/>
    <property type="match status" value="1"/>
</dbReference>
<dbReference type="GO" id="GO:0050806">
    <property type="term" value="P:positive regulation of synaptic transmission"/>
    <property type="evidence" value="ECO:0007669"/>
    <property type="project" value="TreeGrafter"/>
</dbReference>
<keyword evidence="4" id="KW-1185">Reference proteome</keyword>